<dbReference type="InterPro" id="IPR006139">
    <property type="entry name" value="D-isomer_2_OHA_DH_cat_dom"/>
</dbReference>
<evidence type="ECO:0000256" key="1">
    <source>
        <dbReference type="ARBA" id="ARBA00005854"/>
    </source>
</evidence>
<dbReference type="FunFam" id="3.40.50.720:FF:000203">
    <property type="entry name" value="D-3-phosphoglycerate dehydrogenase (SerA)"/>
    <property type="match status" value="1"/>
</dbReference>
<dbReference type="SUPFAM" id="SSF52283">
    <property type="entry name" value="Formate/glycerate dehydrogenase catalytic domain-like"/>
    <property type="match status" value="1"/>
</dbReference>
<comment type="similarity">
    <text evidence="1 4">Belongs to the D-isomer specific 2-hydroxyacid dehydrogenase family.</text>
</comment>
<sequence>MTKPSVLVARAVFDDVVDRLREHFDVETNPGDQVFPKAELIERLKGKQGALTTGSERIDGEVLAANPQLRVVSNIAVGYNNFDVPALDARGVLGTNTPDVLTETTADFGFALMMATARRMAESEHFLRRGEWNRWSLTMFAGSDVHGATLGILGMGRIGQAIARRGALGFGMKVLYHNRSRLAPEVEASLNARYVDKATLLRESDHLVLVLPYSASSHHAIGAAELAQMRPTATLTNIARGGIVDDAALAEALKAGRLAAAGLDVFEGEPQVHPSLLEVPNVVLTPHIASATLATRRAMANLAADNLIAGLGFGPDAGRPPTPINPNVLPLRSA</sequence>
<dbReference type="Gene3D" id="3.40.50.720">
    <property type="entry name" value="NAD(P)-binding Rossmann-like Domain"/>
    <property type="match status" value="2"/>
</dbReference>
<dbReference type="KEGG" id="rgu:A4W93_10980"/>
<dbReference type="Pfam" id="PF02826">
    <property type="entry name" value="2-Hacid_dh_C"/>
    <property type="match status" value="1"/>
</dbReference>
<gene>
    <name evidence="5" type="ORF">A4W93_10980</name>
</gene>
<dbReference type="PANTHER" id="PTHR10996">
    <property type="entry name" value="2-HYDROXYACID DEHYDROGENASE-RELATED"/>
    <property type="match status" value="1"/>
</dbReference>
<dbReference type="GO" id="GO:0030267">
    <property type="term" value="F:glyoxylate reductase (NADPH) activity"/>
    <property type="evidence" value="ECO:0007669"/>
    <property type="project" value="TreeGrafter"/>
</dbReference>
<dbReference type="PANTHER" id="PTHR10996:SF283">
    <property type="entry name" value="GLYOXYLATE_HYDROXYPYRUVATE REDUCTASE B"/>
    <property type="match status" value="1"/>
</dbReference>
<protein>
    <submittedName>
        <fullName evidence="5">D-glycerate dehydrogenase</fullName>
    </submittedName>
</protein>
<dbReference type="InterPro" id="IPR050223">
    <property type="entry name" value="D-isomer_2-hydroxyacid_DH"/>
</dbReference>
<dbReference type="CDD" id="cd05301">
    <property type="entry name" value="GDH"/>
    <property type="match status" value="1"/>
</dbReference>
<accession>A0A1W6L7S3</accession>
<organism evidence="5 6">
    <name type="scientific">Piscinibacter gummiphilus</name>
    <dbReference type="NCBI Taxonomy" id="946333"/>
    <lineage>
        <taxon>Bacteria</taxon>
        <taxon>Pseudomonadati</taxon>
        <taxon>Pseudomonadota</taxon>
        <taxon>Betaproteobacteria</taxon>
        <taxon>Burkholderiales</taxon>
        <taxon>Sphaerotilaceae</taxon>
        <taxon>Piscinibacter</taxon>
    </lineage>
</organism>
<keyword evidence="6" id="KW-1185">Reference proteome</keyword>
<proteinExistence type="inferred from homology"/>
<dbReference type="AlphaFoldDB" id="A0A1W6L7S3"/>
<keyword evidence="2 4" id="KW-0560">Oxidoreductase</keyword>
<dbReference type="InterPro" id="IPR006140">
    <property type="entry name" value="D-isomer_DH_NAD-bd"/>
</dbReference>
<dbReference type="Pfam" id="PF00389">
    <property type="entry name" value="2-Hacid_dh"/>
    <property type="match status" value="1"/>
</dbReference>
<reference evidence="5 6" key="1">
    <citation type="submission" date="2016-04" db="EMBL/GenBank/DDBJ databases">
        <title>Complete genome sequence of natural rubber-degrading, novel Gram-negative bacterium, Rhizobacter gummiphilus strain NS21.</title>
        <authorList>
            <person name="Tabata M."/>
            <person name="Kasai D."/>
            <person name="Fukuda M."/>
        </authorList>
    </citation>
    <scope>NUCLEOTIDE SEQUENCE [LARGE SCALE GENOMIC DNA]</scope>
    <source>
        <strain evidence="5 6">NS21</strain>
    </source>
</reference>
<dbReference type="InterPro" id="IPR036291">
    <property type="entry name" value="NAD(P)-bd_dom_sf"/>
</dbReference>
<dbReference type="GO" id="GO:0051287">
    <property type="term" value="F:NAD binding"/>
    <property type="evidence" value="ECO:0007669"/>
    <property type="project" value="InterPro"/>
</dbReference>
<evidence type="ECO:0000256" key="4">
    <source>
        <dbReference type="RuleBase" id="RU003719"/>
    </source>
</evidence>
<dbReference type="EMBL" id="CP015118">
    <property type="protein sequence ID" value="ARN20381.1"/>
    <property type="molecule type" value="Genomic_DNA"/>
</dbReference>
<evidence type="ECO:0000313" key="5">
    <source>
        <dbReference type="EMBL" id="ARN20381.1"/>
    </source>
</evidence>
<keyword evidence="3" id="KW-0520">NAD</keyword>
<dbReference type="RefSeq" id="WP_085750652.1">
    <property type="nucleotide sequence ID" value="NZ_BSPR01000023.1"/>
</dbReference>
<evidence type="ECO:0000313" key="6">
    <source>
        <dbReference type="Proteomes" id="UP000193427"/>
    </source>
</evidence>
<dbReference type="OrthoDB" id="9805416at2"/>
<dbReference type="GO" id="GO:0016618">
    <property type="term" value="F:hydroxypyruvate reductase [NAD(P)H] activity"/>
    <property type="evidence" value="ECO:0007669"/>
    <property type="project" value="TreeGrafter"/>
</dbReference>
<dbReference type="Proteomes" id="UP000193427">
    <property type="component" value="Chromosome"/>
</dbReference>
<dbReference type="SUPFAM" id="SSF51735">
    <property type="entry name" value="NAD(P)-binding Rossmann-fold domains"/>
    <property type="match status" value="1"/>
</dbReference>
<name>A0A1W6L7S3_9BURK</name>
<evidence type="ECO:0000256" key="3">
    <source>
        <dbReference type="ARBA" id="ARBA00023027"/>
    </source>
</evidence>
<dbReference type="GO" id="GO:0005829">
    <property type="term" value="C:cytosol"/>
    <property type="evidence" value="ECO:0007669"/>
    <property type="project" value="TreeGrafter"/>
</dbReference>
<dbReference type="STRING" id="946333.A4W93_10980"/>
<dbReference type="InterPro" id="IPR029752">
    <property type="entry name" value="D-isomer_DH_CS1"/>
</dbReference>
<evidence type="ECO:0000256" key="2">
    <source>
        <dbReference type="ARBA" id="ARBA00023002"/>
    </source>
</evidence>
<dbReference type="PROSITE" id="PS00065">
    <property type="entry name" value="D_2_HYDROXYACID_DH_1"/>
    <property type="match status" value="1"/>
</dbReference>